<dbReference type="Proteomes" id="UP000800092">
    <property type="component" value="Unassembled WGS sequence"/>
</dbReference>
<keyword evidence="5 7" id="KW-0472">Membrane</keyword>
<dbReference type="PANTHER" id="PTHR12223">
    <property type="entry name" value="VESICULAR MANNOSE-BINDING LECTIN"/>
    <property type="match status" value="1"/>
</dbReference>
<dbReference type="Gene3D" id="2.60.120.200">
    <property type="match status" value="1"/>
</dbReference>
<keyword evidence="10" id="KW-0430">Lectin</keyword>
<evidence type="ECO:0000256" key="8">
    <source>
        <dbReference type="SAM" id="SignalP"/>
    </source>
</evidence>
<protein>
    <submittedName>
        <fullName evidence="10">Concanavalin A-like lectin/glucanase</fullName>
    </submittedName>
</protein>
<keyword evidence="2 7" id="KW-0812">Transmembrane</keyword>
<dbReference type="EMBL" id="ML991781">
    <property type="protein sequence ID" value="KAF2237304.1"/>
    <property type="molecule type" value="Genomic_DNA"/>
</dbReference>
<evidence type="ECO:0000259" key="9">
    <source>
        <dbReference type="PROSITE" id="PS51328"/>
    </source>
</evidence>
<sequence length="434" mass="47336">MVRSIWSIRLVAYFLFSASLSSADSFIDSLSFGHKEPLSPGGQVIPNFHISGEGGDPQVLSDRVMLTPPYPGNRRGALWTDSPADYPEWTASLEFRASGPERGGGNLQLWFVKNGEQAVGRSSVYTTGPFDGLALMLDQYGGRGGGLRGFLNDGGVDYKSHTSVDSLAFGHCDYPYRNLGRFSNLKVQSTNGGLKVSVDDKVCFASDKVNLPHGGYYFGITAGSAETPDSFEVSKFTLSSTSSPQQQQQQQQPPSQQQQPPPASQPPSQQQQQNQAAPANIDLTDVNSRLQHLTQQTESLASQLQQLVQSLDERHGSLIQQVRAVQSTQQSSGSGSHAKLDDVAKRVESIERAVTDIKRDVEGKDYSEHLANLHSSIRETREGLMGSLPGSELISSSAPRMGFFLFVVIAFQVMLAGSYIVYKRRRANAPKKFL</sequence>
<dbReference type="InterPro" id="IPR013320">
    <property type="entry name" value="ConA-like_dom_sf"/>
</dbReference>
<feature type="compositionally biased region" description="Low complexity" evidence="6">
    <location>
        <begin position="242"/>
        <end position="258"/>
    </location>
</feature>
<feature type="domain" description="L-type lectin-like" evidence="9">
    <location>
        <begin position="24"/>
        <end position="241"/>
    </location>
</feature>
<dbReference type="InterPro" id="IPR005052">
    <property type="entry name" value="Lectin_leg"/>
</dbReference>
<evidence type="ECO:0000256" key="1">
    <source>
        <dbReference type="ARBA" id="ARBA00004479"/>
    </source>
</evidence>
<evidence type="ECO:0000256" key="7">
    <source>
        <dbReference type="SAM" id="Phobius"/>
    </source>
</evidence>
<dbReference type="GO" id="GO:0005789">
    <property type="term" value="C:endoplasmic reticulum membrane"/>
    <property type="evidence" value="ECO:0007669"/>
    <property type="project" value="TreeGrafter"/>
</dbReference>
<name>A0A6A6HGQ3_VIRVR</name>
<feature type="region of interest" description="Disordered" evidence="6">
    <location>
        <begin position="235"/>
        <end position="277"/>
    </location>
</feature>
<evidence type="ECO:0000313" key="11">
    <source>
        <dbReference type="Proteomes" id="UP000800092"/>
    </source>
</evidence>
<evidence type="ECO:0000256" key="4">
    <source>
        <dbReference type="ARBA" id="ARBA00022989"/>
    </source>
</evidence>
<dbReference type="PANTHER" id="PTHR12223:SF28">
    <property type="entry name" value="LECTIN, MANNOSE BINDING 1 LIKE"/>
    <property type="match status" value="1"/>
</dbReference>
<comment type="subcellular location">
    <subcellularLocation>
        <location evidence="1">Membrane</location>
        <topology evidence="1">Single-pass type I membrane protein</topology>
    </subcellularLocation>
</comment>
<dbReference type="GO" id="GO:0006888">
    <property type="term" value="P:endoplasmic reticulum to Golgi vesicle-mediated transport"/>
    <property type="evidence" value="ECO:0007669"/>
    <property type="project" value="TreeGrafter"/>
</dbReference>
<keyword evidence="4 7" id="KW-1133">Transmembrane helix</keyword>
<feature type="signal peptide" evidence="8">
    <location>
        <begin position="1"/>
        <end position="23"/>
    </location>
</feature>
<reference evidence="10" key="1">
    <citation type="journal article" date="2020" name="Stud. Mycol.">
        <title>101 Dothideomycetes genomes: a test case for predicting lifestyles and emergence of pathogens.</title>
        <authorList>
            <person name="Haridas S."/>
            <person name="Albert R."/>
            <person name="Binder M."/>
            <person name="Bloem J."/>
            <person name="Labutti K."/>
            <person name="Salamov A."/>
            <person name="Andreopoulos B."/>
            <person name="Baker S."/>
            <person name="Barry K."/>
            <person name="Bills G."/>
            <person name="Bluhm B."/>
            <person name="Cannon C."/>
            <person name="Castanera R."/>
            <person name="Culley D."/>
            <person name="Daum C."/>
            <person name="Ezra D."/>
            <person name="Gonzalez J."/>
            <person name="Henrissat B."/>
            <person name="Kuo A."/>
            <person name="Liang C."/>
            <person name="Lipzen A."/>
            <person name="Lutzoni F."/>
            <person name="Magnuson J."/>
            <person name="Mondo S."/>
            <person name="Nolan M."/>
            <person name="Ohm R."/>
            <person name="Pangilinan J."/>
            <person name="Park H.-J."/>
            <person name="Ramirez L."/>
            <person name="Alfaro M."/>
            <person name="Sun H."/>
            <person name="Tritt A."/>
            <person name="Yoshinaga Y."/>
            <person name="Zwiers L.-H."/>
            <person name="Turgeon B."/>
            <person name="Goodwin S."/>
            <person name="Spatafora J."/>
            <person name="Crous P."/>
            <person name="Grigoriev I."/>
        </authorList>
    </citation>
    <scope>NUCLEOTIDE SEQUENCE</scope>
    <source>
        <strain evidence="10">Tuck. ex Michener</strain>
    </source>
</reference>
<organism evidence="10 11">
    <name type="scientific">Viridothelium virens</name>
    <name type="common">Speckled blister lichen</name>
    <name type="synonym">Trypethelium virens</name>
    <dbReference type="NCBI Taxonomy" id="1048519"/>
    <lineage>
        <taxon>Eukaryota</taxon>
        <taxon>Fungi</taxon>
        <taxon>Dikarya</taxon>
        <taxon>Ascomycota</taxon>
        <taxon>Pezizomycotina</taxon>
        <taxon>Dothideomycetes</taxon>
        <taxon>Dothideomycetes incertae sedis</taxon>
        <taxon>Trypetheliales</taxon>
        <taxon>Trypetheliaceae</taxon>
        <taxon>Viridothelium</taxon>
    </lineage>
</organism>
<dbReference type="GO" id="GO:0005537">
    <property type="term" value="F:D-mannose binding"/>
    <property type="evidence" value="ECO:0007669"/>
    <property type="project" value="TreeGrafter"/>
</dbReference>
<feature type="transmembrane region" description="Helical" evidence="7">
    <location>
        <begin position="401"/>
        <end position="422"/>
    </location>
</feature>
<feature type="chain" id="PRO_5025617786" evidence="8">
    <location>
        <begin position="24"/>
        <end position="434"/>
    </location>
</feature>
<evidence type="ECO:0000256" key="6">
    <source>
        <dbReference type="SAM" id="MobiDB-lite"/>
    </source>
</evidence>
<dbReference type="GO" id="GO:0000139">
    <property type="term" value="C:Golgi membrane"/>
    <property type="evidence" value="ECO:0007669"/>
    <property type="project" value="TreeGrafter"/>
</dbReference>
<accession>A0A6A6HGQ3</accession>
<keyword evidence="3 8" id="KW-0732">Signal</keyword>
<proteinExistence type="predicted"/>
<dbReference type="GO" id="GO:0005793">
    <property type="term" value="C:endoplasmic reticulum-Golgi intermediate compartment"/>
    <property type="evidence" value="ECO:0007669"/>
    <property type="project" value="TreeGrafter"/>
</dbReference>
<evidence type="ECO:0000256" key="3">
    <source>
        <dbReference type="ARBA" id="ARBA00022729"/>
    </source>
</evidence>
<gene>
    <name evidence="10" type="ORF">EV356DRAFT_442298</name>
</gene>
<feature type="compositionally biased region" description="Low complexity" evidence="6">
    <location>
        <begin position="266"/>
        <end position="277"/>
    </location>
</feature>
<evidence type="ECO:0000256" key="5">
    <source>
        <dbReference type="ARBA" id="ARBA00023136"/>
    </source>
</evidence>
<dbReference type="PROSITE" id="PS51328">
    <property type="entry name" value="L_LECTIN_LIKE"/>
    <property type="match status" value="1"/>
</dbReference>
<dbReference type="InterPro" id="IPR051136">
    <property type="entry name" value="Intracellular_Lectin-GPT"/>
</dbReference>
<evidence type="ECO:0000256" key="2">
    <source>
        <dbReference type="ARBA" id="ARBA00022692"/>
    </source>
</evidence>
<dbReference type="AlphaFoldDB" id="A0A6A6HGQ3"/>
<evidence type="ECO:0000313" key="10">
    <source>
        <dbReference type="EMBL" id="KAF2237304.1"/>
    </source>
</evidence>
<dbReference type="SUPFAM" id="SSF49899">
    <property type="entry name" value="Concanavalin A-like lectins/glucanases"/>
    <property type="match status" value="1"/>
</dbReference>
<dbReference type="GO" id="GO:0030134">
    <property type="term" value="C:COPII-coated ER to Golgi transport vesicle"/>
    <property type="evidence" value="ECO:0007669"/>
    <property type="project" value="TreeGrafter"/>
</dbReference>
<dbReference type="Pfam" id="PF03388">
    <property type="entry name" value="Lectin_leg-like"/>
    <property type="match status" value="1"/>
</dbReference>
<dbReference type="OrthoDB" id="10265193at2759"/>
<keyword evidence="11" id="KW-1185">Reference proteome</keyword>